<dbReference type="GO" id="GO:0032259">
    <property type="term" value="P:methylation"/>
    <property type="evidence" value="ECO:0007669"/>
    <property type="project" value="UniProtKB-KW"/>
</dbReference>
<dbReference type="GO" id="GO:0008168">
    <property type="term" value="F:methyltransferase activity"/>
    <property type="evidence" value="ECO:0007669"/>
    <property type="project" value="UniProtKB-KW"/>
</dbReference>
<keyword evidence="2" id="KW-1185">Reference proteome</keyword>
<dbReference type="SUPFAM" id="SSF53335">
    <property type="entry name" value="S-adenosyl-L-methionine-dependent methyltransferases"/>
    <property type="match status" value="1"/>
</dbReference>
<dbReference type="STRING" id="871741.SAMN05192570_0286"/>
<dbReference type="Proteomes" id="UP000198788">
    <property type="component" value="Unassembled WGS sequence"/>
</dbReference>
<dbReference type="RefSeq" id="WP_143105735.1">
    <property type="nucleotide sequence ID" value="NZ_FOZV01000001.1"/>
</dbReference>
<accession>A0A1I6NPR5</accession>
<proteinExistence type="predicted"/>
<keyword evidence="1" id="KW-0489">Methyltransferase</keyword>
<dbReference type="CDD" id="cd02440">
    <property type="entry name" value="AdoMet_MTases"/>
    <property type="match status" value="1"/>
</dbReference>
<reference evidence="2" key="1">
    <citation type="submission" date="2016-10" db="EMBL/GenBank/DDBJ databases">
        <authorList>
            <person name="Varghese N."/>
            <person name="Submissions S."/>
        </authorList>
    </citation>
    <scope>NUCLEOTIDE SEQUENCE [LARGE SCALE GENOMIC DNA]</scope>
    <source>
        <strain evidence="2">CGMCC 1.10683</strain>
    </source>
</reference>
<evidence type="ECO:0000313" key="2">
    <source>
        <dbReference type="Proteomes" id="UP000198788"/>
    </source>
</evidence>
<protein>
    <submittedName>
        <fullName evidence="1">Methyltransferase domain-containing protein</fullName>
    </submittedName>
</protein>
<keyword evidence="1" id="KW-0808">Transferase</keyword>
<dbReference type="Pfam" id="PF13489">
    <property type="entry name" value="Methyltransf_23"/>
    <property type="match status" value="1"/>
</dbReference>
<dbReference type="Gene3D" id="3.40.50.150">
    <property type="entry name" value="Vaccinia Virus protein VP39"/>
    <property type="match status" value="1"/>
</dbReference>
<dbReference type="OrthoDB" id="7537532at2"/>
<dbReference type="EMBL" id="FOZV01000001">
    <property type="protein sequence ID" value="SFS29870.1"/>
    <property type="molecule type" value="Genomic_DNA"/>
</dbReference>
<dbReference type="AlphaFoldDB" id="A0A1I6NPR5"/>
<dbReference type="InterPro" id="IPR029063">
    <property type="entry name" value="SAM-dependent_MTases_sf"/>
</dbReference>
<evidence type="ECO:0000313" key="1">
    <source>
        <dbReference type="EMBL" id="SFS29870.1"/>
    </source>
</evidence>
<dbReference type="PANTHER" id="PTHR43861">
    <property type="entry name" value="TRANS-ACONITATE 2-METHYLTRANSFERASE-RELATED"/>
    <property type="match status" value="1"/>
</dbReference>
<gene>
    <name evidence="1" type="ORF">SAMN05192570_0286</name>
</gene>
<name>A0A1I6NPR5_9CAUL</name>
<sequence length="297" mass="32983">MQLSGNACSCPNKGPNQVLFTAKDINFRTTEVESNVLRCQSCGSIFPELFPTHDTLAEAYRNYYTDVRGQSRQTWGQRLINATRKRYLMRETPVDAKRVLDFGCGSGAFLSSLVKAGFEGEAWGTDLLKPSNLQPEIRWIDESDLEEGPKFDWITLSHVLEHVEDPRGLLARLSRRLTPGGRIWISTPNADSFLFRTMGRWARDVDFPRHREVFSKGGLRELLFDEQFDASFLSPPAVNAAMNARSSLGSIRADGSASSRESVGAIVSTVLLLGISPFFPGIAPELVVVCSPQRAPQ</sequence>
<organism evidence="1 2">
    <name type="scientific">Brevundimonas viscosa</name>
    <dbReference type="NCBI Taxonomy" id="871741"/>
    <lineage>
        <taxon>Bacteria</taxon>
        <taxon>Pseudomonadati</taxon>
        <taxon>Pseudomonadota</taxon>
        <taxon>Alphaproteobacteria</taxon>
        <taxon>Caulobacterales</taxon>
        <taxon>Caulobacteraceae</taxon>
        <taxon>Brevundimonas</taxon>
    </lineage>
</organism>